<evidence type="ECO:0000313" key="2">
    <source>
        <dbReference type="Proteomes" id="UP000780801"/>
    </source>
</evidence>
<name>A0A9P6KHQ4_9FUNG</name>
<reference evidence="1" key="1">
    <citation type="journal article" date="2020" name="Fungal Divers.">
        <title>Resolving the Mortierellaceae phylogeny through synthesis of multi-gene phylogenetics and phylogenomics.</title>
        <authorList>
            <person name="Vandepol N."/>
            <person name="Liber J."/>
            <person name="Desiro A."/>
            <person name="Na H."/>
            <person name="Kennedy M."/>
            <person name="Barry K."/>
            <person name="Grigoriev I.V."/>
            <person name="Miller A.N."/>
            <person name="O'Donnell K."/>
            <person name="Stajich J.E."/>
            <person name="Bonito G."/>
        </authorList>
    </citation>
    <scope>NUCLEOTIDE SEQUENCE</scope>
    <source>
        <strain evidence="1">KOD1015</strain>
    </source>
</reference>
<evidence type="ECO:0000313" key="1">
    <source>
        <dbReference type="EMBL" id="KAF9585954.1"/>
    </source>
</evidence>
<proteinExistence type="predicted"/>
<dbReference type="Proteomes" id="UP000780801">
    <property type="component" value="Unassembled WGS sequence"/>
</dbReference>
<dbReference type="EMBL" id="JAABOA010000094">
    <property type="protein sequence ID" value="KAF9585954.1"/>
    <property type="molecule type" value="Genomic_DNA"/>
</dbReference>
<accession>A0A9P6KHQ4</accession>
<gene>
    <name evidence="1" type="ORF">BGW38_010812</name>
</gene>
<sequence length="242" mass="26616">MLTFSLALAASVNLVVDPSSSPEYSSGRSPLYSHIYTTSLILKRKLFELRVFKSVCYFVTTIIRVTSKIKVLFIIVVALINKAFNGGDETWCLVLCVPQLVPRTYLSLNCDLKGTIIRSKYFDSKEEFIKRDESGNKGDNGPFGLESTLQPSVPWEAFEGLSRTLGSTTTTTITPDSTLATGSDTTLTLRTPGSNTLVGGTATTSRAVQHLPDVQTTAQLEEFQNELVQFRGEIVVFRIKSV</sequence>
<comment type="caution">
    <text evidence="1">The sequence shown here is derived from an EMBL/GenBank/DDBJ whole genome shotgun (WGS) entry which is preliminary data.</text>
</comment>
<keyword evidence="2" id="KW-1185">Reference proteome</keyword>
<organism evidence="1 2">
    <name type="scientific">Lunasporangiospora selenospora</name>
    <dbReference type="NCBI Taxonomy" id="979761"/>
    <lineage>
        <taxon>Eukaryota</taxon>
        <taxon>Fungi</taxon>
        <taxon>Fungi incertae sedis</taxon>
        <taxon>Mucoromycota</taxon>
        <taxon>Mortierellomycotina</taxon>
        <taxon>Mortierellomycetes</taxon>
        <taxon>Mortierellales</taxon>
        <taxon>Mortierellaceae</taxon>
        <taxon>Lunasporangiospora</taxon>
    </lineage>
</organism>
<dbReference type="AlphaFoldDB" id="A0A9P6KHQ4"/>
<protein>
    <submittedName>
        <fullName evidence="1">Uncharacterized protein</fullName>
    </submittedName>
</protein>